<feature type="region of interest" description="Disordered" evidence="1">
    <location>
        <begin position="1"/>
        <end position="40"/>
    </location>
</feature>
<evidence type="ECO:0000313" key="3">
    <source>
        <dbReference type="Proteomes" id="UP001221898"/>
    </source>
</evidence>
<gene>
    <name evidence="2" type="ORF">AAFF_G00351990</name>
</gene>
<evidence type="ECO:0000256" key="1">
    <source>
        <dbReference type="SAM" id="MobiDB-lite"/>
    </source>
</evidence>
<comment type="caution">
    <text evidence="2">The sequence shown here is derived from an EMBL/GenBank/DDBJ whole genome shotgun (WGS) entry which is preliminary data.</text>
</comment>
<dbReference type="Proteomes" id="UP001221898">
    <property type="component" value="Unassembled WGS sequence"/>
</dbReference>
<name>A0AAD7SIU2_9TELE</name>
<keyword evidence="3" id="KW-1185">Reference proteome</keyword>
<reference evidence="2" key="1">
    <citation type="journal article" date="2023" name="Science">
        <title>Genome structures resolve the early diversification of teleost fishes.</title>
        <authorList>
            <person name="Parey E."/>
            <person name="Louis A."/>
            <person name="Montfort J."/>
            <person name="Bouchez O."/>
            <person name="Roques C."/>
            <person name="Iampietro C."/>
            <person name="Lluch J."/>
            <person name="Castinel A."/>
            <person name="Donnadieu C."/>
            <person name="Desvignes T."/>
            <person name="Floi Bucao C."/>
            <person name="Jouanno E."/>
            <person name="Wen M."/>
            <person name="Mejri S."/>
            <person name="Dirks R."/>
            <person name="Jansen H."/>
            <person name="Henkel C."/>
            <person name="Chen W.J."/>
            <person name="Zahm M."/>
            <person name="Cabau C."/>
            <person name="Klopp C."/>
            <person name="Thompson A.W."/>
            <person name="Robinson-Rechavi M."/>
            <person name="Braasch I."/>
            <person name="Lecointre G."/>
            <person name="Bobe J."/>
            <person name="Postlethwait J.H."/>
            <person name="Berthelot C."/>
            <person name="Roest Crollius H."/>
            <person name="Guiguen Y."/>
        </authorList>
    </citation>
    <scope>NUCLEOTIDE SEQUENCE</scope>
    <source>
        <strain evidence="2">NC1722</strain>
    </source>
</reference>
<organism evidence="2 3">
    <name type="scientific">Aldrovandia affinis</name>
    <dbReference type="NCBI Taxonomy" id="143900"/>
    <lineage>
        <taxon>Eukaryota</taxon>
        <taxon>Metazoa</taxon>
        <taxon>Chordata</taxon>
        <taxon>Craniata</taxon>
        <taxon>Vertebrata</taxon>
        <taxon>Euteleostomi</taxon>
        <taxon>Actinopterygii</taxon>
        <taxon>Neopterygii</taxon>
        <taxon>Teleostei</taxon>
        <taxon>Notacanthiformes</taxon>
        <taxon>Halosauridae</taxon>
        <taxon>Aldrovandia</taxon>
    </lineage>
</organism>
<protein>
    <submittedName>
        <fullName evidence="2">Uncharacterized protein</fullName>
    </submittedName>
</protein>
<dbReference type="EMBL" id="JAINUG010000058">
    <property type="protein sequence ID" value="KAJ8403427.1"/>
    <property type="molecule type" value="Genomic_DNA"/>
</dbReference>
<sequence>MGTHLQPIQTADMGIKRQKPHQSGLSTKREMSGAANGNTDALSRRDALWCQAAPPSPSELRGKVCDSRPEATQGLVIDGRRNRLGTGLWITV</sequence>
<dbReference type="AlphaFoldDB" id="A0AAD7SIU2"/>
<accession>A0AAD7SIU2</accession>
<proteinExistence type="predicted"/>
<evidence type="ECO:0000313" key="2">
    <source>
        <dbReference type="EMBL" id="KAJ8403427.1"/>
    </source>
</evidence>